<gene>
    <name evidence="3" type="ORF">CEY11_02390</name>
</gene>
<dbReference type="GO" id="GO:0042597">
    <property type="term" value="C:periplasmic space"/>
    <property type="evidence" value="ECO:0007669"/>
    <property type="project" value="InterPro"/>
</dbReference>
<name>A0A225MX10_9BURK</name>
<dbReference type="RefSeq" id="WP_088601762.1">
    <property type="nucleotide sequence ID" value="NZ_NJIH01000002.1"/>
</dbReference>
<evidence type="ECO:0000256" key="1">
    <source>
        <dbReference type="SAM" id="MobiDB-lite"/>
    </source>
</evidence>
<evidence type="ECO:0000313" key="3">
    <source>
        <dbReference type="EMBL" id="OWT65612.1"/>
    </source>
</evidence>
<dbReference type="AlphaFoldDB" id="A0A225MX10"/>
<protein>
    <recommendedName>
        <fullName evidence="5">LTXXQ motif family protein</fullName>
    </recommendedName>
</protein>
<dbReference type="Pfam" id="PF07813">
    <property type="entry name" value="LTXXQ"/>
    <property type="match status" value="1"/>
</dbReference>
<evidence type="ECO:0000256" key="2">
    <source>
        <dbReference type="SAM" id="SignalP"/>
    </source>
</evidence>
<feature type="compositionally biased region" description="Basic and acidic residues" evidence="1">
    <location>
        <begin position="176"/>
        <end position="191"/>
    </location>
</feature>
<evidence type="ECO:0008006" key="5">
    <source>
        <dbReference type="Google" id="ProtNLM"/>
    </source>
</evidence>
<evidence type="ECO:0000313" key="4">
    <source>
        <dbReference type="Proteomes" id="UP000214603"/>
    </source>
</evidence>
<feature type="region of interest" description="Disordered" evidence="1">
    <location>
        <begin position="35"/>
        <end position="59"/>
    </location>
</feature>
<keyword evidence="4" id="KW-1185">Reference proteome</keyword>
<dbReference type="Gene3D" id="1.20.120.1490">
    <property type="match status" value="1"/>
</dbReference>
<comment type="caution">
    <text evidence="3">The sequence shown here is derived from an EMBL/GenBank/DDBJ whole genome shotgun (WGS) entry which is preliminary data.</text>
</comment>
<proteinExistence type="predicted"/>
<feature type="chain" id="PRO_5012149464" description="LTXXQ motif family protein" evidence="2">
    <location>
        <begin position="28"/>
        <end position="221"/>
    </location>
</feature>
<dbReference type="Proteomes" id="UP000214603">
    <property type="component" value="Unassembled WGS sequence"/>
</dbReference>
<feature type="region of interest" description="Disordered" evidence="1">
    <location>
        <begin position="176"/>
        <end position="221"/>
    </location>
</feature>
<dbReference type="InterPro" id="IPR012899">
    <property type="entry name" value="LTXXQ"/>
</dbReference>
<sequence length="221" mass="23599">MQYLKTPMQAAIAAVAAAFAMQGAAMAAPAAEAPAQGPAMSAQHHRAPGHHGDHGHMRHHGPSAALWVPGYGPVGRDLLKSLKLSDAQSKLVTDAQAAQKSAMKERFALMKKQRKEYVDGMKAGKLDPHAAAQQADEAMQKSLAERQEVTKKWLAVWDSLDGTQQKQVAAYLKGRADGRKAHRHPQFEHASHHGWHGNQAPKAPPAPAAEPATQTPAPPAS</sequence>
<feature type="signal peptide" evidence="2">
    <location>
        <begin position="1"/>
        <end position="27"/>
    </location>
</feature>
<reference evidence="4" key="1">
    <citation type="submission" date="2017-06" db="EMBL/GenBank/DDBJ databases">
        <title>Herbaspirillum phytohormonus sp. nov., isolated from the root nodule of Robinia pseudoacacia in lead-zinc mine.</title>
        <authorList>
            <person name="Fan M."/>
            <person name="Lin Y."/>
        </authorList>
    </citation>
    <scope>NUCLEOTIDE SEQUENCE [LARGE SCALE GENOMIC DNA]</scope>
    <source>
        <strain evidence="4">SC-089</strain>
    </source>
</reference>
<accession>A0A225MX10</accession>
<dbReference type="EMBL" id="NJIH01000002">
    <property type="protein sequence ID" value="OWT65612.1"/>
    <property type="molecule type" value="Genomic_DNA"/>
</dbReference>
<dbReference type="OrthoDB" id="8683766at2"/>
<keyword evidence="2" id="KW-0732">Signal</keyword>
<organism evidence="3 4">
    <name type="scientific">Candidimonas nitroreducens</name>
    <dbReference type="NCBI Taxonomy" id="683354"/>
    <lineage>
        <taxon>Bacteria</taxon>
        <taxon>Pseudomonadati</taxon>
        <taxon>Pseudomonadota</taxon>
        <taxon>Betaproteobacteria</taxon>
        <taxon>Burkholderiales</taxon>
        <taxon>Alcaligenaceae</taxon>
        <taxon>Candidimonas</taxon>
    </lineage>
</organism>